<dbReference type="Pfam" id="PF00196">
    <property type="entry name" value="GerE"/>
    <property type="match status" value="1"/>
</dbReference>
<dbReference type="Gene3D" id="3.40.50.2300">
    <property type="match status" value="1"/>
</dbReference>
<dbReference type="GO" id="GO:0006355">
    <property type="term" value="P:regulation of DNA-templated transcription"/>
    <property type="evidence" value="ECO:0007669"/>
    <property type="project" value="InterPro"/>
</dbReference>
<sequence>MKALKVILAEDHLIVRDGIRLLLERVESIHVVGEATNGTEVLEMLRNGLEADVVLADINMPGMDGISLIKALKISYPPIKVVILSMLDQQKYVVEAFSEGALGYLLKNIGLDELVFAIRQASMGQRYLCSELSFKYMDDVMQRQVGTSATQIPLVELSSREVEVLNLIAEGLTNNEISDQLFLSRRTVEGHRQALIEKTGVRNTAALIRYAVLNGFVK</sequence>
<dbReference type="PANTHER" id="PTHR43214:SF43">
    <property type="entry name" value="TWO-COMPONENT RESPONSE REGULATOR"/>
    <property type="match status" value="1"/>
</dbReference>
<protein>
    <submittedName>
        <fullName evidence="6">DNA-binding response regulator, NarL/FixJ family, contains REC and HTH domains</fullName>
    </submittedName>
</protein>
<dbReference type="CDD" id="cd06170">
    <property type="entry name" value="LuxR_C_like"/>
    <property type="match status" value="1"/>
</dbReference>
<dbReference type="InterPro" id="IPR011006">
    <property type="entry name" value="CheY-like_superfamily"/>
</dbReference>
<dbReference type="PRINTS" id="PR00038">
    <property type="entry name" value="HTHLUXR"/>
</dbReference>
<dbReference type="PROSITE" id="PS50043">
    <property type="entry name" value="HTH_LUXR_2"/>
    <property type="match status" value="1"/>
</dbReference>
<dbReference type="PANTHER" id="PTHR43214">
    <property type="entry name" value="TWO-COMPONENT RESPONSE REGULATOR"/>
    <property type="match status" value="1"/>
</dbReference>
<dbReference type="GO" id="GO:0003677">
    <property type="term" value="F:DNA binding"/>
    <property type="evidence" value="ECO:0007669"/>
    <property type="project" value="UniProtKB-KW"/>
</dbReference>
<evidence type="ECO:0000256" key="1">
    <source>
        <dbReference type="ARBA" id="ARBA00022553"/>
    </source>
</evidence>
<dbReference type="SMART" id="SM00421">
    <property type="entry name" value="HTH_LUXR"/>
    <property type="match status" value="1"/>
</dbReference>
<dbReference type="InterPro" id="IPR039420">
    <property type="entry name" value="WalR-like"/>
</dbReference>
<gene>
    <name evidence="6" type="ORF">SAMN05421820_103568</name>
</gene>
<keyword evidence="1 3" id="KW-0597">Phosphoprotein</keyword>
<dbReference type="InterPro" id="IPR001789">
    <property type="entry name" value="Sig_transdc_resp-reg_receiver"/>
</dbReference>
<accession>A0A1G9SE56</accession>
<dbReference type="RefSeq" id="WP_074606409.1">
    <property type="nucleotide sequence ID" value="NZ_JABMKU010000001.1"/>
</dbReference>
<dbReference type="AlphaFoldDB" id="A0A1G9SE56"/>
<dbReference type="GO" id="GO:0000160">
    <property type="term" value="P:phosphorelay signal transduction system"/>
    <property type="evidence" value="ECO:0007669"/>
    <property type="project" value="InterPro"/>
</dbReference>
<feature type="domain" description="HTH luxR-type" evidence="4">
    <location>
        <begin position="150"/>
        <end position="215"/>
    </location>
</feature>
<dbReference type="SUPFAM" id="SSF52172">
    <property type="entry name" value="CheY-like"/>
    <property type="match status" value="1"/>
</dbReference>
<organism evidence="6 7">
    <name type="scientific">Pedobacter steynii</name>
    <dbReference type="NCBI Taxonomy" id="430522"/>
    <lineage>
        <taxon>Bacteria</taxon>
        <taxon>Pseudomonadati</taxon>
        <taxon>Bacteroidota</taxon>
        <taxon>Sphingobacteriia</taxon>
        <taxon>Sphingobacteriales</taxon>
        <taxon>Sphingobacteriaceae</taxon>
        <taxon>Pedobacter</taxon>
    </lineage>
</organism>
<evidence type="ECO:0000259" key="5">
    <source>
        <dbReference type="PROSITE" id="PS50110"/>
    </source>
</evidence>
<dbReference type="SMART" id="SM00448">
    <property type="entry name" value="REC"/>
    <property type="match status" value="1"/>
</dbReference>
<reference evidence="7" key="1">
    <citation type="submission" date="2016-10" db="EMBL/GenBank/DDBJ databases">
        <authorList>
            <person name="Varghese N."/>
            <person name="Submissions S."/>
        </authorList>
    </citation>
    <scope>NUCLEOTIDE SEQUENCE [LARGE SCALE GENOMIC DNA]</scope>
    <source>
        <strain evidence="7">DSM 19110</strain>
    </source>
</reference>
<dbReference type="PROSITE" id="PS00622">
    <property type="entry name" value="HTH_LUXR_1"/>
    <property type="match status" value="1"/>
</dbReference>
<dbReference type="EMBL" id="FNGY01000003">
    <property type="protein sequence ID" value="SDM33729.1"/>
    <property type="molecule type" value="Genomic_DNA"/>
</dbReference>
<evidence type="ECO:0000256" key="3">
    <source>
        <dbReference type="PROSITE-ProRule" id="PRU00169"/>
    </source>
</evidence>
<keyword evidence="2 6" id="KW-0238">DNA-binding</keyword>
<name>A0A1G9SE56_9SPHI</name>
<evidence type="ECO:0000313" key="6">
    <source>
        <dbReference type="EMBL" id="SDM33729.1"/>
    </source>
</evidence>
<dbReference type="CDD" id="cd17535">
    <property type="entry name" value="REC_NarL-like"/>
    <property type="match status" value="1"/>
</dbReference>
<proteinExistence type="predicted"/>
<dbReference type="InterPro" id="IPR000792">
    <property type="entry name" value="Tscrpt_reg_LuxR_C"/>
</dbReference>
<dbReference type="PROSITE" id="PS50110">
    <property type="entry name" value="RESPONSE_REGULATORY"/>
    <property type="match status" value="1"/>
</dbReference>
<evidence type="ECO:0000313" key="7">
    <source>
        <dbReference type="Proteomes" id="UP000183200"/>
    </source>
</evidence>
<feature type="domain" description="Response regulatory" evidence="5">
    <location>
        <begin position="5"/>
        <end position="122"/>
    </location>
</feature>
<evidence type="ECO:0000256" key="2">
    <source>
        <dbReference type="ARBA" id="ARBA00023125"/>
    </source>
</evidence>
<keyword evidence="7" id="KW-1185">Reference proteome</keyword>
<dbReference type="OrthoDB" id="9797341at2"/>
<dbReference type="InterPro" id="IPR058245">
    <property type="entry name" value="NreC/VraR/RcsB-like_REC"/>
</dbReference>
<dbReference type="Proteomes" id="UP000183200">
    <property type="component" value="Unassembled WGS sequence"/>
</dbReference>
<dbReference type="Pfam" id="PF00072">
    <property type="entry name" value="Response_reg"/>
    <property type="match status" value="1"/>
</dbReference>
<evidence type="ECO:0000259" key="4">
    <source>
        <dbReference type="PROSITE" id="PS50043"/>
    </source>
</evidence>
<feature type="modified residue" description="4-aspartylphosphate" evidence="3">
    <location>
        <position position="57"/>
    </location>
</feature>